<sequence length="297" mass="32406">MLHDLQTEKRNLLTMDLDQLPTLSVLRLMQEEDEKVSLLIREKLNEIERVTECVIHSFKQGGRLIYIGAGTSGRMGILDAVECVPTFGTDPSMVQGVIAGGEEAIRFAVEGAEDSLEQGEEDLAKLNLSDKDTVIGIAASGRTPYVIGALQYASRIGATTGSLACNEDAEISKYAKHSIEIVTGPEILTGSTRLKAGTAQKMVLNMISTAAMIGIGKSFSNLMVDVQPTNEKLVERAKTMIQEITDCDYETATKYYEMSHQHVKVAVIMILTGLNYAEAKIKLDQSEGFVQRAIQSN</sequence>
<evidence type="ECO:0000256" key="8">
    <source>
        <dbReference type="ARBA" id="ARBA00067056"/>
    </source>
</evidence>
<dbReference type="HAMAP" id="MF_00068">
    <property type="entry name" value="MurQ"/>
    <property type="match status" value="1"/>
</dbReference>
<evidence type="ECO:0000256" key="2">
    <source>
        <dbReference type="ARBA" id="ARBA00023239"/>
    </source>
</evidence>
<dbReference type="PROSITE" id="PS51464">
    <property type="entry name" value="SIS"/>
    <property type="match status" value="1"/>
</dbReference>
<dbReference type="NCBIfam" id="TIGR00274">
    <property type="entry name" value="N-acetylmuramic acid 6-phosphate etherase"/>
    <property type="match status" value="1"/>
</dbReference>
<evidence type="ECO:0000256" key="11">
    <source>
        <dbReference type="ARBA" id="ARBA00084049"/>
    </source>
</evidence>
<comment type="caution">
    <text evidence="14">The sequence shown here is derived from an EMBL/GenBank/DDBJ whole genome shotgun (WGS) entry which is preliminary data.</text>
</comment>
<comment type="catalytic activity">
    <reaction evidence="4 12">
        <text>N-acetyl-D-muramate 6-phosphate + H2O = N-acetyl-D-glucosamine 6-phosphate + (R)-lactate</text>
        <dbReference type="Rhea" id="RHEA:26410"/>
        <dbReference type="ChEBI" id="CHEBI:15377"/>
        <dbReference type="ChEBI" id="CHEBI:16004"/>
        <dbReference type="ChEBI" id="CHEBI:57513"/>
        <dbReference type="ChEBI" id="CHEBI:58722"/>
        <dbReference type="EC" id="4.2.1.126"/>
    </reaction>
</comment>
<dbReference type="EC" id="4.2.1.126" evidence="8 12"/>
<feature type="active site" description="Proton donor" evidence="12">
    <location>
        <position position="82"/>
    </location>
</feature>
<dbReference type="NCBIfam" id="NF009222">
    <property type="entry name" value="PRK12570.1"/>
    <property type="match status" value="1"/>
</dbReference>
<evidence type="ECO:0000256" key="9">
    <source>
        <dbReference type="ARBA" id="ARBA00070061"/>
    </source>
</evidence>
<evidence type="ECO:0000256" key="5">
    <source>
        <dbReference type="ARBA" id="ARBA00060595"/>
    </source>
</evidence>
<dbReference type="GO" id="GO:0016835">
    <property type="term" value="F:carbon-oxygen lyase activity"/>
    <property type="evidence" value="ECO:0007669"/>
    <property type="project" value="UniProtKB-UniRule"/>
</dbReference>
<gene>
    <name evidence="12 14" type="primary">murQ</name>
    <name evidence="14" type="ORF">AM231_15565</name>
</gene>
<dbReference type="InterPro" id="IPR040190">
    <property type="entry name" value="MURQ/GCKR"/>
</dbReference>
<comment type="function">
    <text evidence="12">Specifically catalyzes the cleavage of the D-lactyl ether substituent of MurNAc 6-phosphate, producing GlcNAc 6-phosphate and D-lactate.</text>
</comment>
<dbReference type="UniPathway" id="UPA00342"/>
<dbReference type="Pfam" id="PF22645">
    <property type="entry name" value="GKRP_SIS_N"/>
    <property type="match status" value="1"/>
</dbReference>
<evidence type="ECO:0000256" key="6">
    <source>
        <dbReference type="ARBA" id="ARBA00060672"/>
    </source>
</evidence>
<comment type="pathway">
    <text evidence="12">Amino-sugar metabolism; N-acetylmuramate degradation.</text>
</comment>
<dbReference type="CDD" id="cd05007">
    <property type="entry name" value="SIS_Etherase"/>
    <property type="match status" value="1"/>
</dbReference>
<keyword evidence="3 12" id="KW-0119">Carbohydrate metabolism</keyword>
<evidence type="ECO:0000313" key="14">
    <source>
        <dbReference type="EMBL" id="KOR90401.1"/>
    </source>
</evidence>
<name>A0A0M1P7F8_9BACL</name>
<comment type="pathway">
    <text evidence="5">Amino-sugar metabolism; 1,6-anhydro-N-acetylmuramate degradation.</text>
</comment>
<evidence type="ECO:0000259" key="13">
    <source>
        <dbReference type="PROSITE" id="PS51464"/>
    </source>
</evidence>
<evidence type="ECO:0000256" key="12">
    <source>
        <dbReference type="HAMAP-Rule" id="MF_00068"/>
    </source>
</evidence>
<dbReference type="InterPro" id="IPR046348">
    <property type="entry name" value="SIS_dom_sf"/>
</dbReference>
<protein>
    <recommendedName>
        <fullName evidence="9 12">N-acetylmuramic acid 6-phosphate etherase</fullName>
        <shortName evidence="12">MurNAc-6-P etherase</shortName>
        <ecNumber evidence="8 12">4.2.1.126</ecNumber>
    </recommendedName>
    <alternativeName>
        <fullName evidence="11 12">N-acetylmuramic acid 6-phosphate hydrolase</fullName>
    </alternativeName>
    <alternativeName>
        <fullName evidence="10 12">N-acetylmuramic acid 6-phosphate lyase</fullName>
    </alternativeName>
</protein>
<dbReference type="GO" id="GO:0009254">
    <property type="term" value="P:peptidoglycan turnover"/>
    <property type="evidence" value="ECO:0007669"/>
    <property type="project" value="TreeGrafter"/>
</dbReference>
<comment type="miscellaneous">
    <text evidence="12">A lyase-type mechanism (elimination/hydration) is suggested for the cleavage of the lactyl ether bond of MurNAc 6-phosphate, with the formation of an alpha,beta-unsaturated aldehyde intermediate with (E)-stereochemistry, followed by the syn addition of water to give product.</text>
</comment>
<dbReference type="Gene3D" id="1.10.8.1080">
    <property type="match status" value="1"/>
</dbReference>
<dbReference type="InterPro" id="IPR005486">
    <property type="entry name" value="Glucokinase_regulatory_CS"/>
</dbReference>
<dbReference type="PANTHER" id="PTHR10088">
    <property type="entry name" value="GLUCOKINASE REGULATORY PROTEIN"/>
    <property type="match status" value="1"/>
</dbReference>
<dbReference type="EMBL" id="LIUT01000001">
    <property type="protein sequence ID" value="KOR90401.1"/>
    <property type="molecule type" value="Genomic_DNA"/>
</dbReference>
<dbReference type="FunFam" id="3.40.50.10490:FF:000014">
    <property type="entry name" value="N-acetylmuramic acid 6-phosphate etherase"/>
    <property type="match status" value="1"/>
</dbReference>
<dbReference type="PATRIC" id="fig|1705565.3.peg.5190"/>
<feature type="active site" evidence="12">
    <location>
        <position position="113"/>
    </location>
</feature>
<dbReference type="GO" id="GO:0046348">
    <property type="term" value="P:amino sugar catabolic process"/>
    <property type="evidence" value="ECO:0007669"/>
    <property type="project" value="InterPro"/>
</dbReference>
<evidence type="ECO:0000313" key="15">
    <source>
        <dbReference type="Proteomes" id="UP000036932"/>
    </source>
</evidence>
<accession>A0A0M1P7F8</accession>
<dbReference type="Gene3D" id="3.40.50.10490">
    <property type="entry name" value="Glucose-6-phosphate isomerase like protein, domain 1"/>
    <property type="match status" value="1"/>
</dbReference>
<evidence type="ECO:0000256" key="7">
    <source>
        <dbReference type="ARBA" id="ARBA00061234"/>
    </source>
</evidence>
<comment type="pathway">
    <text evidence="6">Cell wall biogenesis.</text>
</comment>
<dbReference type="OrthoDB" id="9813395at2"/>
<evidence type="ECO:0000256" key="3">
    <source>
        <dbReference type="ARBA" id="ARBA00023277"/>
    </source>
</evidence>
<dbReference type="InterPro" id="IPR001347">
    <property type="entry name" value="SIS_dom"/>
</dbReference>
<dbReference type="InterPro" id="IPR005488">
    <property type="entry name" value="Etherase_MurQ"/>
</dbReference>
<reference evidence="15" key="1">
    <citation type="submission" date="2015-08" db="EMBL/GenBank/DDBJ databases">
        <title>Genome sequencing project for genomic taxonomy and phylogenomics of Bacillus-like bacteria.</title>
        <authorList>
            <person name="Liu B."/>
            <person name="Wang J."/>
            <person name="Zhu Y."/>
            <person name="Liu G."/>
            <person name="Chen Q."/>
            <person name="Chen Z."/>
            <person name="Lan J."/>
            <person name="Che J."/>
            <person name="Ge C."/>
            <person name="Shi H."/>
            <person name="Pan Z."/>
            <person name="Liu X."/>
        </authorList>
    </citation>
    <scope>NUCLEOTIDE SEQUENCE [LARGE SCALE GENOMIC DNA]</scope>
    <source>
        <strain evidence="15">FJAT-22460</strain>
    </source>
</reference>
<dbReference type="GO" id="GO:0016803">
    <property type="term" value="F:ether hydrolase activity"/>
    <property type="evidence" value="ECO:0007669"/>
    <property type="project" value="TreeGrafter"/>
</dbReference>
<comment type="similarity">
    <text evidence="7 12">Belongs to the GCKR-like family. MurNAc-6-P etherase subfamily.</text>
</comment>
<dbReference type="GO" id="GO:0097173">
    <property type="term" value="P:N-acetylmuramic acid catabolic process"/>
    <property type="evidence" value="ECO:0007669"/>
    <property type="project" value="UniProtKB-UniPathway"/>
</dbReference>
<dbReference type="GO" id="GO:0097367">
    <property type="term" value="F:carbohydrate derivative binding"/>
    <property type="evidence" value="ECO:0007669"/>
    <property type="project" value="InterPro"/>
</dbReference>
<dbReference type="FunFam" id="1.10.8.1080:FF:000001">
    <property type="entry name" value="N-acetylmuramic acid 6-phosphate etherase"/>
    <property type="match status" value="1"/>
</dbReference>
<dbReference type="PANTHER" id="PTHR10088:SF4">
    <property type="entry name" value="GLUCOKINASE REGULATORY PROTEIN"/>
    <property type="match status" value="1"/>
</dbReference>
<organism evidence="14 15">
    <name type="scientific">Paenibacillus solani</name>
    <dbReference type="NCBI Taxonomy" id="1705565"/>
    <lineage>
        <taxon>Bacteria</taxon>
        <taxon>Bacillati</taxon>
        <taxon>Bacillota</taxon>
        <taxon>Bacilli</taxon>
        <taxon>Bacillales</taxon>
        <taxon>Paenibacillaceae</taxon>
        <taxon>Paenibacillus</taxon>
    </lineage>
</organism>
<dbReference type="PROSITE" id="PS01272">
    <property type="entry name" value="GCKR"/>
    <property type="match status" value="1"/>
</dbReference>
<dbReference type="AlphaFoldDB" id="A0A0M1P7F8"/>
<evidence type="ECO:0000256" key="4">
    <source>
        <dbReference type="ARBA" id="ARBA00051747"/>
    </source>
</evidence>
<dbReference type="SUPFAM" id="SSF53697">
    <property type="entry name" value="SIS domain"/>
    <property type="match status" value="1"/>
</dbReference>
<dbReference type="NCBIfam" id="NF003915">
    <property type="entry name" value="PRK05441.1"/>
    <property type="match status" value="1"/>
</dbReference>
<dbReference type="RefSeq" id="WP_054403342.1">
    <property type="nucleotide sequence ID" value="NZ_LIUT01000001.1"/>
</dbReference>
<keyword evidence="15" id="KW-1185">Reference proteome</keyword>
<keyword evidence="2 12" id="KW-0456">Lyase</keyword>
<dbReference type="Proteomes" id="UP000036932">
    <property type="component" value="Unassembled WGS sequence"/>
</dbReference>
<proteinExistence type="inferred from homology"/>
<comment type="subunit">
    <text evidence="1 12">Homodimer.</text>
</comment>
<feature type="domain" description="SIS" evidence="13">
    <location>
        <begin position="54"/>
        <end position="217"/>
    </location>
</feature>
<evidence type="ECO:0000256" key="1">
    <source>
        <dbReference type="ARBA" id="ARBA00011738"/>
    </source>
</evidence>
<evidence type="ECO:0000256" key="10">
    <source>
        <dbReference type="ARBA" id="ARBA00077905"/>
    </source>
</evidence>